<feature type="domain" description="Bacterial sugar transferase" evidence="9">
    <location>
        <begin position="495"/>
        <end position="646"/>
    </location>
</feature>
<dbReference type="GO" id="GO:0005886">
    <property type="term" value="C:plasma membrane"/>
    <property type="evidence" value="ECO:0007669"/>
    <property type="project" value="UniProtKB-SubCell"/>
</dbReference>
<keyword evidence="7 8" id="KW-0472">Membrane</keyword>
<feature type="transmembrane region" description="Helical" evidence="8">
    <location>
        <begin position="40"/>
        <end position="60"/>
    </location>
</feature>
<evidence type="ECO:0000256" key="5">
    <source>
        <dbReference type="ARBA" id="ARBA00022692"/>
    </source>
</evidence>
<evidence type="ECO:0000256" key="3">
    <source>
        <dbReference type="ARBA" id="ARBA00022475"/>
    </source>
</evidence>
<evidence type="ECO:0000256" key="4">
    <source>
        <dbReference type="ARBA" id="ARBA00022679"/>
    </source>
</evidence>
<evidence type="ECO:0000313" key="11">
    <source>
        <dbReference type="Proteomes" id="UP000183868"/>
    </source>
</evidence>
<comment type="subcellular location">
    <subcellularLocation>
        <location evidence="1">Cell membrane</location>
    </subcellularLocation>
</comment>
<evidence type="ECO:0000256" key="2">
    <source>
        <dbReference type="ARBA" id="ARBA00006464"/>
    </source>
</evidence>
<evidence type="ECO:0000256" key="6">
    <source>
        <dbReference type="ARBA" id="ARBA00022989"/>
    </source>
</evidence>
<evidence type="ECO:0000259" key="9">
    <source>
        <dbReference type="Pfam" id="PF02397"/>
    </source>
</evidence>
<protein>
    <submittedName>
        <fullName evidence="10">Sugar transferase</fullName>
    </submittedName>
</protein>
<dbReference type="GO" id="GO:0016780">
    <property type="term" value="F:phosphotransferase activity, for other substituted phosphate groups"/>
    <property type="evidence" value="ECO:0007669"/>
    <property type="project" value="TreeGrafter"/>
</dbReference>
<evidence type="ECO:0000256" key="1">
    <source>
        <dbReference type="ARBA" id="ARBA00004236"/>
    </source>
</evidence>
<evidence type="ECO:0000256" key="7">
    <source>
        <dbReference type="ARBA" id="ARBA00023136"/>
    </source>
</evidence>
<reference evidence="10 11" key="1">
    <citation type="submission" date="2016-11" db="EMBL/GenBank/DDBJ databases">
        <title>Genomic analysis of Caldithrix abyssi and proposal of a novel bacterial phylum Caldithrichaeota.</title>
        <authorList>
            <person name="Kublanov I."/>
            <person name="Sigalova O."/>
            <person name="Gavrilov S."/>
            <person name="Lebedinsky A."/>
            <person name="Ivanova N."/>
            <person name="Daum C."/>
            <person name="Reddy T."/>
            <person name="Klenk H.P."/>
            <person name="Goker M."/>
            <person name="Reva O."/>
            <person name="Miroshnichenko M."/>
            <person name="Kyprides N."/>
            <person name="Woyke T."/>
            <person name="Gelfand M."/>
        </authorList>
    </citation>
    <scope>NUCLEOTIDE SEQUENCE [LARGE SCALE GENOMIC DNA]</scope>
    <source>
        <strain evidence="10 11">LF13</strain>
    </source>
</reference>
<dbReference type="RefSeq" id="WP_169313613.1">
    <property type="nucleotide sequence ID" value="NZ_CM001402.1"/>
</dbReference>
<comment type="similarity">
    <text evidence="2">Belongs to the bacterial sugar transferase family.</text>
</comment>
<keyword evidence="3" id="KW-1003">Cell membrane</keyword>
<dbReference type="PANTHER" id="PTHR30576">
    <property type="entry name" value="COLANIC BIOSYNTHESIS UDP-GLUCOSE LIPID CARRIER TRANSFERASE"/>
    <property type="match status" value="1"/>
</dbReference>
<dbReference type="EMBL" id="CP018099">
    <property type="protein sequence ID" value="APF20129.1"/>
    <property type="molecule type" value="Genomic_DNA"/>
</dbReference>
<keyword evidence="6 8" id="KW-1133">Transmembrane helix</keyword>
<keyword evidence="5 8" id="KW-0812">Transmembrane</keyword>
<evidence type="ECO:0000313" key="10">
    <source>
        <dbReference type="EMBL" id="APF20129.1"/>
    </source>
</evidence>
<proteinExistence type="inferred from homology"/>
<dbReference type="AlphaFoldDB" id="A0A1J1CD06"/>
<dbReference type="Proteomes" id="UP000183868">
    <property type="component" value="Chromosome"/>
</dbReference>
<evidence type="ECO:0000256" key="8">
    <source>
        <dbReference type="SAM" id="Phobius"/>
    </source>
</evidence>
<dbReference type="PANTHER" id="PTHR30576:SF4">
    <property type="entry name" value="UNDECAPRENYL-PHOSPHATE GALACTOSE PHOSPHOTRANSFERASE"/>
    <property type="match status" value="1"/>
</dbReference>
<feature type="transmembrane region" description="Helical" evidence="8">
    <location>
        <begin position="148"/>
        <end position="170"/>
    </location>
</feature>
<gene>
    <name evidence="10" type="ORF">Cabys_3381</name>
</gene>
<dbReference type="Pfam" id="PF02397">
    <property type="entry name" value="Bac_transf"/>
    <property type="match status" value="1"/>
</dbReference>
<feature type="transmembrane region" description="Helical" evidence="8">
    <location>
        <begin position="244"/>
        <end position="265"/>
    </location>
</feature>
<dbReference type="InterPro" id="IPR003362">
    <property type="entry name" value="Bact_transf"/>
</dbReference>
<accession>A0A1J1CD06</accession>
<keyword evidence="4 10" id="KW-0808">Transferase</keyword>
<feature type="transmembrane region" description="Helical" evidence="8">
    <location>
        <begin position="105"/>
        <end position="127"/>
    </location>
</feature>
<dbReference type="KEGG" id="caby:Cabys_3381"/>
<feature type="transmembrane region" description="Helical" evidence="8">
    <location>
        <begin position="72"/>
        <end position="99"/>
    </location>
</feature>
<sequence length="655" mass="78168">MPKSRAKYIVYFFLADLILFNLSIYMAASLKNWWFASYSQYPDFLLIANISFLIVGAFVKKYTPGLYINKKYGLWFLLRTTVGVLYLNAFIMVLFKVYYLSRIHFLFSFVLYQALLFAVYLAFYHLGGERLLKSLNGVKERWFEHGKLNYRFIILDFFLFLGSYYLIYYIRYNTFALQPEHERMLILLVGTGAIAGFSTRKFEILPYKNFFYKISPIFKSYLVMFALTGLSMFFLGWYELSHKLIFGSISMFFGLEIAGVFFLYITRKQMPADIEEVAEMEKSWRSEKAIAHFLSLEESDAVVRSVKERLQNQYLTAYPELFEFIAQNIDLQKVDEQKSVVLNTHTSFNLEVINDNSKQLLINLHKLNDFRRVNRYFLIVHRKLLPGGYFVGQAHTLKTHKDWMYEKFPTFIANLLYPLDFFFRRVCPKLPYIKNIYFLITRGQNRLISRAEVLGRLHFCGFKVIAEKEMNNRLYYIARKIRFPSIDRNPSYGPLIKLRRIGLDGRLIYVYKFRTMHPYSEYLQDYVYEKNKLEQNGKFANDFRITTWGKWMRRLWIDELPQLYNFLRGDLSLIGVRALSPHYFSLYPDDVKEMRIKFKPGLVPPYYADMPNSFEEIVESERRYLLKKMQSPFLTDCQYFTKAMFNILFRNARSR</sequence>
<feature type="transmembrane region" description="Helical" evidence="8">
    <location>
        <begin position="9"/>
        <end position="28"/>
    </location>
</feature>
<organism evidence="10 11">
    <name type="scientific">Caldithrix abyssi DSM 13497</name>
    <dbReference type="NCBI Taxonomy" id="880073"/>
    <lineage>
        <taxon>Bacteria</taxon>
        <taxon>Pseudomonadati</taxon>
        <taxon>Calditrichota</taxon>
        <taxon>Calditrichia</taxon>
        <taxon>Calditrichales</taxon>
        <taxon>Calditrichaceae</taxon>
        <taxon>Caldithrix</taxon>
    </lineage>
</organism>
<feature type="transmembrane region" description="Helical" evidence="8">
    <location>
        <begin position="220"/>
        <end position="238"/>
    </location>
</feature>
<name>A0A1J1CD06_CALAY</name>